<keyword evidence="1" id="KW-0472">Membrane</keyword>
<evidence type="ECO:0000313" key="4">
    <source>
        <dbReference type="Proteomes" id="UP001312865"/>
    </source>
</evidence>
<keyword evidence="1" id="KW-1133">Transmembrane helix</keyword>
<evidence type="ECO:0000259" key="2">
    <source>
        <dbReference type="Pfam" id="PF13386"/>
    </source>
</evidence>
<dbReference type="PANTHER" id="PTHR31272:SF4">
    <property type="entry name" value="CYTOCHROME C-TYPE BIOGENESIS PROTEIN HI_1454-RELATED"/>
    <property type="match status" value="1"/>
</dbReference>
<evidence type="ECO:0000256" key="1">
    <source>
        <dbReference type="SAM" id="Phobius"/>
    </source>
</evidence>
<dbReference type="InterPro" id="IPR039447">
    <property type="entry name" value="UreH-like_TM_dom"/>
</dbReference>
<proteinExistence type="predicted"/>
<feature type="transmembrane region" description="Helical" evidence="1">
    <location>
        <begin position="108"/>
        <end position="127"/>
    </location>
</feature>
<organism evidence="3 4">
    <name type="scientific">Bacillus spongiae</name>
    <dbReference type="NCBI Taxonomy" id="2683610"/>
    <lineage>
        <taxon>Bacteria</taxon>
        <taxon>Bacillati</taxon>
        <taxon>Bacillota</taxon>
        <taxon>Bacilli</taxon>
        <taxon>Bacillales</taxon>
        <taxon>Bacillaceae</taxon>
        <taxon>Bacillus</taxon>
    </lineage>
</organism>
<comment type="caution">
    <text evidence="3">The sequence shown here is derived from an EMBL/GenBank/DDBJ whole genome shotgun (WGS) entry which is preliminary data.</text>
</comment>
<name>A0ABU8HBY7_9BACI</name>
<evidence type="ECO:0000313" key="3">
    <source>
        <dbReference type="EMBL" id="MEI5906688.1"/>
    </source>
</evidence>
<feature type="transmembrane region" description="Helical" evidence="1">
    <location>
        <begin position="226"/>
        <end position="243"/>
    </location>
</feature>
<dbReference type="InterPro" id="IPR051790">
    <property type="entry name" value="Cytochrome_c-biogenesis_DsbD"/>
</dbReference>
<gene>
    <name evidence="3" type="ORF">WAK64_06405</name>
</gene>
<dbReference type="RefSeq" id="WP_336586122.1">
    <property type="nucleotide sequence ID" value="NZ_JBBAXC010000004.1"/>
</dbReference>
<protein>
    <submittedName>
        <fullName evidence="3">Sulfite exporter TauE/SafE family protein</fullName>
    </submittedName>
</protein>
<feature type="transmembrane region" description="Helical" evidence="1">
    <location>
        <begin position="148"/>
        <end position="175"/>
    </location>
</feature>
<feature type="domain" description="Urease accessory protein UreH-like transmembrane" evidence="2">
    <location>
        <begin position="31"/>
        <end position="236"/>
    </location>
</feature>
<keyword evidence="4" id="KW-1185">Reference proteome</keyword>
<dbReference type="Proteomes" id="UP001312865">
    <property type="component" value="Unassembled WGS sequence"/>
</dbReference>
<dbReference type="Pfam" id="PF13386">
    <property type="entry name" value="DsbD_2"/>
    <property type="match status" value="1"/>
</dbReference>
<dbReference type="EMBL" id="JBBAXC010000004">
    <property type="protein sequence ID" value="MEI5906688.1"/>
    <property type="molecule type" value="Genomic_DNA"/>
</dbReference>
<dbReference type="PANTHER" id="PTHR31272">
    <property type="entry name" value="CYTOCHROME C-TYPE BIOGENESIS PROTEIN HI_1454-RELATED"/>
    <property type="match status" value="1"/>
</dbReference>
<sequence>MYSVFSQISTWLMDPFINLLYGLESLPLVYAFVLGIVGALAPCQFTGNISAIMLYGNQSIQRKMSWRNALSFIFGKMLAFSLLGFLVWLFGKEIQQELTLYFPWLRKMMGPVLVVVGLFMIGFIRFSGTLKLFSLPKNLKGESAIGSFLLGMSFSLAFCPTMFVLFFVTLMPVVFSSPMGFIMPTLFAIGTALPLIIILGIIWYLGFSGTLMKKGRKLGKFVQNTAGVFMIVLGILDTITYWSI</sequence>
<feature type="transmembrane region" description="Helical" evidence="1">
    <location>
        <begin position="68"/>
        <end position="88"/>
    </location>
</feature>
<reference evidence="3 4" key="1">
    <citation type="journal article" date="2018" name="J. Microbiol.">
        <title>Bacillus spongiae sp. nov., isolated from sponge of Jeju Island.</title>
        <authorList>
            <person name="Lee G.E."/>
            <person name="Im W.T."/>
            <person name="Park J.S."/>
        </authorList>
    </citation>
    <scope>NUCLEOTIDE SEQUENCE [LARGE SCALE GENOMIC DNA]</scope>
    <source>
        <strain evidence="3 4">135PIL107-10</strain>
    </source>
</reference>
<keyword evidence="1" id="KW-0812">Transmembrane</keyword>
<feature type="transmembrane region" description="Helical" evidence="1">
    <location>
        <begin position="181"/>
        <end position="205"/>
    </location>
</feature>
<feature type="transmembrane region" description="Helical" evidence="1">
    <location>
        <begin position="28"/>
        <end position="56"/>
    </location>
</feature>
<accession>A0ABU8HBY7</accession>